<name>A0A8J2S3Q7_9CRUS</name>
<organism evidence="1 2">
    <name type="scientific">Daphnia galeata</name>
    <dbReference type="NCBI Taxonomy" id="27404"/>
    <lineage>
        <taxon>Eukaryota</taxon>
        <taxon>Metazoa</taxon>
        <taxon>Ecdysozoa</taxon>
        <taxon>Arthropoda</taxon>
        <taxon>Crustacea</taxon>
        <taxon>Branchiopoda</taxon>
        <taxon>Diplostraca</taxon>
        <taxon>Cladocera</taxon>
        <taxon>Anomopoda</taxon>
        <taxon>Daphniidae</taxon>
        <taxon>Daphnia</taxon>
    </lineage>
</organism>
<dbReference type="Proteomes" id="UP000789390">
    <property type="component" value="Unassembled WGS sequence"/>
</dbReference>
<dbReference type="OrthoDB" id="76098at2759"/>
<evidence type="ECO:0000313" key="2">
    <source>
        <dbReference type="Proteomes" id="UP000789390"/>
    </source>
</evidence>
<sequence>MEFKCIPNRSHNQANTKNCLLKRNLKGKNVSSIWLKKKFVWVGMKIVKVAKKYCKSIQEISRNRLQHHQMFLNIYSVFNLILEDLEDWNQSNRKPDETELDVENPTDWFCNKAEQYDDGEMKNCFLVLAEISEQVKDGFDSSFFNCDKYERYLRSMHRIADIANLKEQKEEIEWFYFLPFEFPLPHDPVDPSESEEVKTKRKWEETLLNWAHKEKEAHRGKFLKKSAKEENCLPAKLQHLCHGQ</sequence>
<proteinExistence type="predicted"/>
<gene>
    <name evidence="1" type="ORF">DGAL_LOCUS16595</name>
</gene>
<protein>
    <submittedName>
        <fullName evidence="1">Uncharacterized protein</fullName>
    </submittedName>
</protein>
<keyword evidence="2" id="KW-1185">Reference proteome</keyword>
<evidence type="ECO:0000313" key="1">
    <source>
        <dbReference type="EMBL" id="CAH0112802.1"/>
    </source>
</evidence>
<comment type="caution">
    <text evidence="1">The sequence shown here is derived from an EMBL/GenBank/DDBJ whole genome shotgun (WGS) entry which is preliminary data.</text>
</comment>
<accession>A0A8J2S3Q7</accession>
<dbReference type="EMBL" id="CAKKLH010000332">
    <property type="protein sequence ID" value="CAH0112802.1"/>
    <property type="molecule type" value="Genomic_DNA"/>
</dbReference>
<reference evidence="1" key="1">
    <citation type="submission" date="2021-11" db="EMBL/GenBank/DDBJ databases">
        <authorList>
            <person name="Schell T."/>
        </authorList>
    </citation>
    <scope>NUCLEOTIDE SEQUENCE</scope>
    <source>
        <strain evidence="1">M5</strain>
    </source>
</reference>
<dbReference type="AlphaFoldDB" id="A0A8J2S3Q7"/>